<dbReference type="InterPro" id="IPR036291">
    <property type="entry name" value="NAD(P)-bd_dom_sf"/>
</dbReference>
<dbReference type="Proteomes" id="UP000782312">
    <property type="component" value="Unassembled WGS sequence"/>
</dbReference>
<dbReference type="PANTHER" id="PTHR42879:SF6">
    <property type="entry name" value="NADPH-DEPENDENT REDUCTASE BACG"/>
    <property type="match status" value="1"/>
</dbReference>
<evidence type="ECO:0000313" key="4">
    <source>
        <dbReference type="Proteomes" id="UP000782312"/>
    </source>
</evidence>
<dbReference type="PRINTS" id="PR00081">
    <property type="entry name" value="GDHRDH"/>
</dbReference>
<evidence type="ECO:0000313" key="3">
    <source>
        <dbReference type="EMBL" id="MBI3127365.1"/>
    </source>
</evidence>
<dbReference type="InterPro" id="IPR057326">
    <property type="entry name" value="KR_dom"/>
</dbReference>
<dbReference type="Pfam" id="PF13561">
    <property type="entry name" value="adh_short_C2"/>
    <property type="match status" value="1"/>
</dbReference>
<dbReference type="PRINTS" id="PR00080">
    <property type="entry name" value="SDRFAMILY"/>
</dbReference>
<proteinExistence type="inferred from homology"/>
<gene>
    <name evidence="3" type="ORF">HYZ11_07155</name>
</gene>
<comment type="similarity">
    <text evidence="1">Belongs to the short-chain dehydrogenases/reductases (SDR) family.</text>
</comment>
<dbReference type="SMART" id="SM00822">
    <property type="entry name" value="PKS_KR"/>
    <property type="match status" value="1"/>
</dbReference>
<protein>
    <submittedName>
        <fullName evidence="3">SDR family oxidoreductase</fullName>
    </submittedName>
</protein>
<dbReference type="AlphaFoldDB" id="A0A932HX72"/>
<evidence type="ECO:0000256" key="1">
    <source>
        <dbReference type="ARBA" id="ARBA00006484"/>
    </source>
</evidence>
<feature type="domain" description="Ketoreductase" evidence="2">
    <location>
        <begin position="8"/>
        <end position="199"/>
    </location>
</feature>
<dbReference type="EMBL" id="JACPUR010000017">
    <property type="protein sequence ID" value="MBI3127365.1"/>
    <property type="molecule type" value="Genomic_DNA"/>
</dbReference>
<reference evidence="3" key="1">
    <citation type="submission" date="2020-07" db="EMBL/GenBank/DDBJ databases">
        <title>Huge and variable diversity of episymbiotic CPR bacteria and DPANN archaea in groundwater ecosystems.</title>
        <authorList>
            <person name="He C.Y."/>
            <person name="Keren R."/>
            <person name="Whittaker M."/>
            <person name="Farag I.F."/>
            <person name="Doudna J."/>
            <person name="Cate J.H.D."/>
            <person name="Banfield J.F."/>
        </authorList>
    </citation>
    <scope>NUCLEOTIDE SEQUENCE</scope>
    <source>
        <strain evidence="3">NC_groundwater_763_Ag_S-0.2um_68_21</strain>
    </source>
</reference>
<dbReference type="PANTHER" id="PTHR42879">
    <property type="entry name" value="3-OXOACYL-(ACYL-CARRIER-PROTEIN) REDUCTASE"/>
    <property type="match status" value="1"/>
</dbReference>
<dbReference type="InterPro" id="IPR050259">
    <property type="entry name" value="SDR"/>
</dbReference>
<name>A0A932HX72_UNCTE</name>
<accession>A0A932HX72</accession>
<dbReference type="Gene3D" id="3.40.50.720">
    <property type="entry name" value="NAD(P)-binding Rossmann-like Domain"/>
    <property type="match status" value="1"/>
</dbReference>
<sequence length="261" mass="27723">MQIRMEGRSALITGGSRGLGRAMALKFAQAGAKVAILARRPGVLDETKREIEAAAPGAKIKACPCDVSDPGQIRDAFQAVVRDFGQVDILVNNAGTSVRGKFEELTDEVWMEDFNLKLFAAVRLCRLALPGMKERRWGRIINVLNTAAKAPAGEGAPTAVTRAAGMAMTKVLSKEAAPYNVLVNALCVGRFVTDQWLGHHKKQAPEKTFEQYMTDMGKTIPLGRVGDAGEFASVACFLASDAGSYVSGVAINVDGGASPVV</sequence>
<evidence type="ECO:0000259" key="2">
    <source>
        <dbReference type="SMART" id="SM00822"/>
    </source>
</evidence>
<organism evidence="3 4">
    <name type="scientific">Tectimicrobiota bacterium</name>
    <dbReference type="NCBI Taxonomy" id="2528274"/>
    <lineage>
        <taxon>Bacteria</taxon>
        <taxon>Pseudomonadati</taxon>
        <taxon>Nitrospinota/Tectimicrobiota group</taxon>
        <taxon>Candidatus Tectimicrobiota</taxon>
    </lineage>
</organism>
<dbReference type="FunFam" id="3.40.50.720:FF:000084">
    <property type="entry name" value="Short-chain dehydrogenase reductase"/>
    <property type="match status" value="1"/>
</dbReference>
<dbReference type="InterPro" id="IPR002347">
    <property type="entry name" value="SDR_fam"/>
</dbReference>
<comment type="caution">
    <text evidence="3">The sequence shown here is derived from an EMBL/GenBank/DDBJ whole genome shotgun (WGS) entry which is preliminary data.</text>
</comment>
<dbReference type="SUPFAM" id="SSF51735">
    <property type="entry name" value="NAD(P)-binding Rossmann-fold domains"/>
    <property type="match status" value="1"/>
</dbReference>